<dbReference type="AlphaFoldDB" id="A0A0C1DB69"/>
<proteinExistence type="predicted"/>
<dbReference type="Proteomes" id="UP000031246">
    <property type="component" value="Unassembled WGS sequence"/>
</dbReference>
<organism evidence="3 4">
    <name type="scientific">Pedobacter kyungheensis</name>
    <dbReference type="NCBI Taxonomy" id="1069985"/>
    <lineage>
        <taxon>Bacteria</taxon>
        <taxon>Pseudomonadati</taxon>
        <taxon>Bacteroidota</taxon>
        <taxon>Sphingobacteriia</taxon>
        <taxon>Sphingobacteriales</taxon>
        <taxon>Sphingobacteriaceae</taxon>
        <taxon>Pedobacter</taxon>
    </lineage>
</organism>
<feature type="region of interest" description="Disordered" evidence="1">
    <location>
        <begin position="1"/>
        <end position="26"/>
    </location>
</feature>
<keyword evidence="4" id="KW-1185">Reference proteome</keyword>
<comment type="caution">
    <text evidence="3">The sequence shown here is derived from an EMBL/GenBank/DDBJ whole genome shotgun (WGS) entry which is preliminary data.</text>
</comment>
<keyword evidence="2" id="KW-0812">Transmembrane</keyword>
<evidence type="ECO:0000313" key="4">
    <source>
        <dbReference type="Proteomes" id="UP000031246"/>
    </source>
</evidence>
<protein>
    <submittedName>
        <fullName evidence="3">Uncharacterized protein</fullName>
    </submittedName>
</protein>
<evidence type="ECO:0000256" key="2">
    <source>
        <dbReference type="SAM" id="Phobius"/>
    </source>
</evidence>
<evidence type="ECO:0000313" key="3">
    <source>
        <dbReference type="EMBL" id="KIA94716.1"/>
    </source>
</evidence>
<feature type="transmembrane region" description="Helical" evidence="2">
    <location>
        <begin position="32"/>
        <end position="51"/>
    </location>
</feature>
<accession>A0A0C1DB69</accession>
<gene>
    <name evidence="3" type="ORF">OC25_08590</name>
</gene>
<evidence type="ECO:0000256" key="1">
    <source>
        <dbReference type="SAM" id="MobiDB-lite"/>
    </source>
</evidence>
<dbReference type="EMBL" id="JSYN01000008">
    <property type="protein sequence ID" value="KIA94716.1"/>
    <property type="molecule type" value="Genomic_DNA"/>
</dbReference>
<name>A0A0C1DB69_9SPHI</name>
<sequence length="81" mass="9421">MQNKRNIKARPAAAGTGGNAARKKKLKTPRTSIYRMVFYWIMTLLLMLGVYSKARHFFRIHWNKDKKPITQSASPNQKTEK</sequence>
<reference evidence="3 4" key="1">
    <citation type="submission" date="2014-10" db="EMBL/GenBank/DDBJ databases">
        <title>Pedobacter Kyungheensis.</title>
        <authorList>
            <person name="Anderson B.M."/>
            <person name="Newman J.D."/>
        </authorList>
    </citation>
    <scope>NUCLEOTIDE SEQUENCE [LARGE SCALE GENOMIC DNA]</scope>
    <source>
        <strain evidence="3 4">KACC 16221</strain>
    </source>
</reference>
<keyword evidence="2" id="KW-1133">Transmembrane helix</keyword>
<keyword evidence="2" id="KW-0472">Membrane</keyword>